<organism evidence="4 5">
    <name type="scientific">Pseudomonas floridensis</name>
    <dbReference type="NCBI Taxonomy" id="1958950"/>
    <lineage>
        <taxon>Bacteria</taxon>
        <taxon>Pseudomonadati</taxon>
        <taxon>Pseudomonadota</taxon>
        <taxon>Gammaproteobacteria</taxon>
        <taxon>Pseudomonadales</taxon>
        <taxon>Pseudomonadaceae</taxon>
        <taxon>Pseudomonas</taxon>
    </lineage>
</organism>
<dbReference type="InterPro" id="IPR006222">
    <property type="entry name" value="GCVT_N"/>
</dbReference>
<feature type="binding site" evidence="2">
    <location>
        <position position="200"/>
    </location>
    <ligand>
        <name>substrate</name>
    </ligand>
</feature>
<dbReference type="PANTHER" id="PTHR43757">
    <property type="entry name" value="AMINOMETHYLTRANSFERASE"/>
    <property type="match status" value="1"/>
</dbReference>
<accession>A0A1X0N7H2</accession>
<dbReference type="PANTHER" id="PTHR43757:SF2">
    <property type="entry name" value="AMINOMETHYLTRANSFERASE, MITOCHONDRIAL"/>
    <property type="match status" value="1"/>
</dbReference>
<dbReference type="InterPro" id="IPR028896">
    <property type="entry name" value="GcvT/YgfZ/DmdA"/>
</dbReference>
<gene>
    <name evidence="4" type="ORF">BZK31_09870</name>
</gene>
<dbReference type="Pfam" id="PF01571">
    <property type="entry name" value="GCV_T"/>
    <property type="match status" value="1"/>
</dbReference>
<dbReference type="Gene3D" id="3.30.1360.120">
    <property type="entry name" value="Probable tRNA modification gtpase trme, domain 1"/>
    <property type="match status" value="1"/>
</dbReference>
<evidence type="ECO:0000259" key="3">
    <source>
        <dbReference type="Pfam" id="PF01571"/>
    </source>
</evidence>
<dbReference type="EMBL" id="MUIO01000026">
    <property type="protein sequence ID" value="ORC59682.1"/>
    <property type="molecule type" value="Genomic_DNA"/>
</dbReference>
<dbReference type="Proteomes" id="UP000192815">
    <property type="component" value="Unassembled WGS sequence"/>
</dbReference>
<dbReference type="InterPro" id="IPR029043">
    <property type="entry name" value="GcvT/YgfZ_C"/>
</dbReference>
<dbReference type="AlphaFoldDB" id="A0A1X0N7H2"/>
<dbReference type="RefSeq" id="WP_083182500.1">
    <property type="nucleotide sequence ID" value="NZ_CBCRZR010000009.1"/>
</dbReference>
<keyword evidence="1" id="KW-0808">Transferase</keyword>
<dbReference type="InterPro" id="IPR027266">
    <property type="entry name" value="TrmE/GcvT-like"/>
</dbReference>
<dbReference type="SUPFAM" id="SSF101790">
    <property type="entry name" value="Aminomethyltransferase beta-barrel domain"/>
    <property type="match status" value="1"/>
</dbReference>
<evidence type="ECO:0000313" key="4">
    <source>
        <dbReference type="EMBL" id="ORC59682.1"/>
    </source>
</evidence>
<keyword evidence="1" id="KW-0032">Aminotransferase</keyword>
<proteinExistence type="predicted"/>
<dbReference type="PIRSF" id="PIRSF006487">
    <property type="entry name" value="GcvT"/>
    <property type="match status" value="1"/>
</dbReference>
<sequence>MRPTKMIAHSPYLPYDNDVPDYNVTFKHLSPVAFNGWKRESLSWKTGCYLHAGLNPASPYRLRGPDALSLLRDACINGFETFSIGCSRHAVMCNQSGNVMADGVVIRTAEDDFTGFFLNPYIDYLVASGRYDVRGEDLSGKTFLFQVAGPKSLQVLEAATAENLRDIDFFWHRTSIIRFEGSSWPVRILRVDVARTLAYEVHGQIEHAHDVYRALQNAGEAFAIERLGMQVYGMNHTEGGFAQSFIHFLPAYNQDPEFMAFLGARADEFMNNLPGSAGTCLEKRFANPIELGWGHMIRFDHEFAGRAALEAILGTPHRRIVTLEWDADDVLEVYASQFVQGVDTEFMEFAANPVWTAHNSVVFSDDVFAGASLVGISSGRVFSHYYRKMLSLALLSPQYAKIGETLEVLWGSPGSTQKRIKATVARYPYLDLPKNSEIDVSHSLGIDYPKR</sequence>
<reference evidence="5" key="1">
    <citation type="submission" date="2017-02" db="EMBL/GenBank/DDBJ databases">
        <title>Pseudomonas floridae sp. nov., a novel pathogenic bacterial species isolated from tomato.</title>
        <authorList>
            <person name="Timilsina S."/>
            <person name="Vallad G.E."/>
            <person name="Jones J.B."/>
        </authorList>
    </citation>
    <scope>NUCLEOTIDE SEQUENCE [LARGE SCALE GENOMIC DNA]</scope>
    <source>
        <strain evidence="5">GEV388</strain>
    </source>
</reference>
<evidence type="ECO:0000256" key="1">
    <source>
        <dbReference type="ARBA" id="ARBA00022576"/>
    </source>
</evidence>
<feature type="domain" description="GCVT N-terminal" evidence="3">
    <location>
        <begin position="57"/>
        <end position="241"/>
    </location>
</feature>
<dbReference type="STRING" id="1958950.BZK31_09870"/>
<keyword evidence="5" id="KW-1185">Reference proteome</keyword>
<dbReference type="SUPFAM" id="SSF103025">
    <property type="entry name" value="Folate-binding domain"/>
    <property type="match status" value="1"/>
</dbReference>
<name>A0A1X0N7H2_9PSED</name>
<evidence type="ECO:0000313" key="5">
    <source>
        <dbReference type="Proteomes" id="UP000192815"/>
    </source>
</evidence>
<evidence type="ECO:0000256" key="2">
    <source>
        <dbReference type="PIRSR" id="PIRSR006487-1"/>
    </source>
</evidence>
<protein>
    <submittedName>
        <fullName evidence="4">Aminomethyltransferase</fullName>
    </submittedName>
</protein>
<comment type="caution">
    <text evidence="4">The sequence shown here is derived from an EMBL/GenBank/DDBJ whole genome shotgun (WGS) entry which is preliminary data.</text>
</comment>
<dbReference type="OrthoDB" id="9774591at2"/>
<dbReference type="GO" id="GO:0008483">
    <property type="term" value="F:transaminase activity"/>
    <property type="evidence" value="ECO:0007669"/>
    <property type="project" value="UniProtKB-KW"/>
</dbReference>